<comment type="function">
    <text evidence="1">Could be involved in the regulation of nitrogen fixation.</text>
</comment>
<dbReference type="GO" id="GO:0030234">
    <property type="term" value="F:enzyme regulator activity"/>
    <property type="evidence" value="ECO:0007669"/>
    <property type="project" value="InterPro"/>
</dbReference>
<dbReference type="PANTHER" id="PTHR30115">
    <property type="entry name" value="NITROGEN REGULATORY PROTEIN P-II"/>
    <property type="match status" value="1"/>
</dbReference>
<dbReference type="Gene3D" id="3.30.70.120">
    <property type="match status" value="1"/>
</dbReference>
<dbReference type="EMBL" id="RPGO01000033">
    <property type="protein sequence ID" value="RZB28927.1"/>
    <property type="molecule type" value="Genomic_DNA"/>
</dbReference>
<dbReference type="GO" id="GO:0006808">
    <property type="term" value="P:regulation of nitrogen utilization"/>
    <property type="evidence" value="ECO:0007669"/>
    <property type="project" value="InterPro"/>
</dbReference>
<keyword evidence="3" id="KW-0804">Transcription</keyword>
<keyword evidence="4" id="KW-0535">Nitrogen fixation</keyword>
<evidence type="ECO:0000256" key="5">
    <source>
        <dbReference type="RuleBase" id="RU003936"/>
    </source>
</evidence>
<dbReference type="SUPFAM" id="SSF54913">
    <property type="entry name" value="GlnB-like"/>
    <property type="match status" value="1"/>
</dbReference>
<evidence type="ECO:0000256" key="4">
    <source>
        <dbReference type="ARBA" id="ARBA00023231"/>
    </source>
</evidence>
<accession>A0A8B3S0S9</accession>
<dbReference type="InterPro" id="IPR015867">
    <property type="entry name" value="N-reg_PII/ATP_PRibTrfase_C"/>
</dbReference>
<gene>
    <name evidence="6" type="ORF">AEth_01531</name>
</gene>
<dbReference type="PROSITE" id="PS00638">
    <property type="entry name" value="PII_GLNB_CTER"/>
    <property type="match status" value="1"/>
</dbReference>
<dbReference type="AlphaFoldDB" id="A0A8B3S0S9"/>
<evidence type="ECO:0000256" key="3">
    <source>
        <dbReference type="ARBA" id="ARBA00023163"/>
    </source>
</evidence>
<dbReference type="PRINTS" id="PR00340">
    <property type="entry name" value="PIIGLNB"/>
</dbReference>
<organism evidence="6 7">
    <name type="scientific">Candidatus Argoarchaeum ethanivorans</name>
    <dbReference type="NCBI Taxonomy" id="2608793"/>
    <lineage>
        <taxon>Archaea</taxon>
        <taxon>Methanobacteriati</taxon>
        <taxon>Methanobacteriota</taxon>
        <taxon>Stenosarchaea group</taxon>
        <taxon>Methanomicrobia</taxon>
        <taxon>Methanosarcinales</taxon>
        <taxon>Methanosarcinales incertae sedis</taxon>
        <taxon>GOM Arc I cluster</taxon>
        <taxon>Candidatus Argoarchaeum</taxon>
    </lineage>
</organism>
<dbReference type="InterPro" id="IPR002187">
    <property type="entry name" value="N-reg_PII"/>
</dbReference>
<dbReference type="InterPro" id="IPR011322">
    <property type="entry name" value="N-reg_PII-like_a/b"/>
</dbReference>
<protein>
    <submittedName>
        <fullName evidence="6">Nitrogen regulatory protein PII 1</fullName>
    </submittedName>
</protein>
<evidence type="ECO:0000256" key="2">
    <source>
        <dbReference type="ARBA" id="ARBA00023015"/>
    </source>
</evidence>
<dbReference type="GO" id="GO:0005524">
    <property type="term" value="F:ATP binding"/>
    <property type="evidence" value="ECO:0007669"/>
    <property type="project" value="TreeGrafter"/>
</dbReference>
<keyword evidence="2" id="KW-0805">Transcription regulation</keyword>
<evidence type="ECO:0000256" key="1">
    <source>
        <dbReference type="ARBA" id="ARBA00002440"/>
    </source>
</evidence>
<reference evidence="7" key="1">
    <citation type="submission" date="2019-01" db="EMBL/GenBank/DDBJ databases">
        <title>Anaerobic oxidation of ethane by archaea from a marine hydrocarbon seep.</title>
        <authorList>
            <person name="Musat F."/>
        </authorList>
    </citation>
    <scope>NUCLEOTIDE SEQUENCE [LARGE SCALE GENOMIC DNA]</scope>
</reference>
<dbReference type="Proteomes" id="UP000291831">
    <property type="component" value="Unassembled WGS sequence"/>
</dbReference>
<evidence type="ECO:0000313" key="6">
    <source>
        <dbReference type="EMBL" id="RZB28927.1"/>
    </source>
</evidence>
<proteinExistence type="inferred from homology"/>
<dbReference type="PROSITE" id="PS51343">
    <property type="entry name" value="PII_GLNB_DOM"/>
    <property type="match status" value="1"/>
</dbReference>
<comment type="similarity">
    <text evidence="5">Belongs to the P(II) protein family.</text>
</comment>
<evidence type="ECO:0000313" key="7">
    <source>
        <dbReference type="Proteomes" id="UP000291831"/>
    </source>
</evidence>
<dbReference type="PANTHER" id="PTHR30115:SF13">
    <property type="entry name" value="PII-LIKE PROTEIN GLNBI"/>
    <property type="match status" value="1"/>
</dbReference>
<name>A0A8B3S0S9_9EURY</name>
<sequence length="105" mass="11533">MQMIRAIIRPEKVDEVVDELDSKGFPAFTKIDVFGRGKQKGIQIGPVVYDELAKVMLMIAVDDEDVGTVIKIIEDSARTGSFGDGKIFVSPIDEAYTIRTGEQGL</sequence>
<dbReference type="SMART" id="SM00938">
    <property type="entry name" value="P-II"/>
    <property type="match status" value="1"/>
</dbReference>
<dbReference type="InterPro" id="IPR017918">
    <property type="entry name" value="N-reg_PII_CS"/>
</dbReference>
<dbReference type="Pfam" id="PF00543">
    <property type="entry name" value="P-II"/>
    <property type="match status" value="1"/>
</dbReference>
<dbReference type="GO" id="GO:0005829">
    <property type="term" value="C:cytosol"/>
    <property type="evidence" value="ECO:0007669"/>
    <property type="project" value="TreeGrafter"/>
</dbReference>
<comment type="caution">
    <text evidence="6">The sequence shown here is derived from an EMBL/GenBank/DDBJ whole genome shotgun (WGS) entry which is preliminary data.</text>
</comment>